<evidence type="ECO:0000256" key="1">
    <source>
        <dbReference type="ARBA" id="ARBA00004418"/>
    </source>
</evidence>
<evidence type="ECO:0000256" key="5">
    <source>
        <dbReference type="ARBA" id="ARBA00022764"/>
    </source>
</evidence>
<evidence type="ECO:0000313" key="8">
    <source>
        <dbReference type="Proteomes" id="UP000265691"/>
    </source>
</evidence>
<gene>
    <name evidence="7" type="ORF">CKF54_05005</name>
</gene>
<reference evidence="7 8" key="1">
    <citation type="submission" date="2017-08" db="EMBL/GenBank/DDBJ databases">
        <title>Reclassification of Bisgaard taxon 37 and 44.</title>
        <authorList>
            <person name="Christensen H."/>
        </authorList>
    </citation>
    <scope>NUCLEOTIDE SEQUENCE [LARGE SCALE GENOMIC DNA]</scope>
    <source>
        <strain evidence="7 8">B96_3</strain>
    </source>
</reference>
<keyword evidence="5" id="KW-0574">Periplasm</keyword>
<name>A0A3A1Y515_9GAMM</name>
<feature type="chain" id="PRO_5017351590" evidence="6">
    <location>
        <begin position="22"/>
        <end position="345"/>
    </location>
</feature>
<keyword evidence="3" id="KW-0813">Transport</keyword>
<accession>A0A3A1Y515</accession>
<dbReference type="RefSeq" id="WP_119525267.1">
    <property type="nucleotide sequence ID" value="NZ_NRHC01000058.1"/>
</dbReference>
<dbReference type="Pfam" id="PF13416">
    <property type="entry name" value="SBP_bac_8"/>
    <property type="match status" value="1"/>
</dbReference>
<dbReference type="EMBL" id="NRHC01000058">
    <property type="protein sequence ID" value="RIY32379.1"/>
    <property type="molecule type" value="Genomic_DNA"/>
</dbReference>
<dbReference type="Proteomes" id="UP000265691">
    <property type="component" value="Unassembled WGS sequence"/>
</dbReference>
<dbReference type="NCBIfam" id="TIGR01254">
    <property type="entry name" value="sfuA"/>
    <property type="match status" value="1"/>
</dbReference>
<dbReference type="AlphaFoldDB" id="A0A3A1Y515"/>
<dbReference type="OrthoDB" id="8013425at2"/>
<dbReference type="PANTHER" id="PTHR30006:SF3">
    <property type="entry name" value="THIAMINE-BINDING PERIPLASMIC PROTEIN"/>
    <property type="match status" value="1"/>
</dbReference>
<dbReference type="GO" id="GO:0015888">
    <property type="term" value="P:thiamine transport"/>
    <property type="evidence" value="ECO:0007669"/>
    <property type="project" value="InterPro"/>
</dbReference>
<evidence type="ECO:0000256" key="4">
    <source>
        <dbReference type="ARBA" id="ARBA00022729"/>
    </source>
</evidence>
<organism evidence="7 8">
    <name type="scientific">Psittacicella hinzii</name>
    <dbReference type="NCBI Taxonomy" id="2028575"/>
    <lineage>
        <taxon>Bacteria</taxon>
        <taxon>Pseudomonadati</taxon>
        <taxon>Pseudomonadota</taxon>
        <taxon>Gammaproteobacteria</taxon>
        <taxon>Pasteurellales</taxon>
        <taxon>Psittacicellaceae</taxon>
        <taxon>Psittacicella</taxon>
    </lineage>
</organism>
<dbReference type="PANTHER" id="PTHR30006">
    <property type="entry name" value="THIAMINE-BINDING PERIPLASMIC PROTEIN-RELATED"/>
    <property type="match status" value="1"/>
</dbReference>
<sequence>MQLNFKKLSFCLTLFAAPAFANPTLNVLTYDTLKNYGVAQALSDLFEPQCKCTINWLTEASQYQLLNKYLLTVNSKSATKVDVLLGVDANSATLAQERLNKLFRPINYKVEALNNFPFAQQWDNPYAQPMSSSAVTVIYNKDKYTPKQEYTNFVDLINNIDFSFIFGDPRSNDLGRTLNKVIAYYGKNSEERLALWQKIKDHTVTVGKGWSSSYGVFAKGESQAALGYSSSVIYHTLVENKTNLQSLLNQATVPFLVDSLLLTSNGEQKQLAEQFASFLLTPEAQKVLFKYNSSYPVVNIDSILTPAEQAVAKGIQQYKVLDLRQLNSKAEEDALNAYLKVFVQN</sequence>
<dbReference type="SUPFAM" id="SSF53850">
    <property type="entry name" value="Periplasmic binding protein-like II"/>
    <property type="match status" value="1"/>
</dbReference>
<dbReference type="GO" id="GO:0030976">
    <property type="term" value="F:thiamine pyrophosphate binding"/>
    <property type="evidence" value="ECO:0007669"/>
    <property type="project" value="TreeGrafter"/>
</dbReference>
<comment type="caution">
    <text evidence="7">The sequence shown here is derived from an EMBL/GenBank/DDBJ whole genome shotgun (WGS) entry which is preliminary data.</text>
</comment>
<dbReference type="GO" id="GO:0030288">
    <property type="term" value="C:outer membrane-bounded periplasmic space"/>
    <property type="evidence" value="ECO:0007669"/>
    <property type="project" value="TreeGrafter"/>
</dbReference>
<feature type="signal peptide" evidence="6">
    <location>
        <begin position="1"/>
        <end position="21"/>
    </location>
</feature>
<keyword evidence="8" id="KW-1185">Reference proteome</keyword>
<comment type="subcellular location">
    <subcellularLocation>
        <location evidence="1">Periplasm</location>
    </subcellularLocation>
</comment>
<evidence type="ECO:0000256" key="6">
    <source>
        <dbReference type="SAM" id="SignalP"/>
    </source>
</evidence>
<evidence type="ECO:0000256" key="3">
    <source>
        <dbReference type="ARBA" id="ARBA00022448"/>
    </source>
</evidence>
<evidence type="ECO:0000313" key="7">
    <source>
        <dbReference type="EMBL" id="RIY32379.1"/>
    </source>
</evidence>
<keyword evidence="4 6" id="KW-0732">Signal</keyword>
<dbReference type="InterPro" id="IPR006059">
    <property type="entry name" value="SBP"/>
</dbReference>
<dbReference type="Gene3D" id="3.40.190.10">
    <property type="entry name" value="Periplasmic binding protein-like II"/>
    <property type="match status" value="2"/>
</dbReference>
<proteinExistence type="inferred from homology"/>
<comment type="similarity">
    <text evidence="2">Belongs to the bacterial solute-binding protein 1 family.</text>
</comment>
<dbReference type="InterPro" id="IPR005948">
    <property type="entry name" value="ThiB-like"/>
</dbReference>
<evidence type="ECO:0000256" key="2">
    <source>
        <dbReference type="ARBA" id="ARBA00008520"/>
    </source>
</evidence>
<protein>
    <submittedName>
        <fullName evidence="7">Uncharacterized protein</fullName>
    </submittedName>
</protein>
<dbReference type="GO" id="GO:0030975">
    <property type="term" value="F:thiamine binding"/>
    <property type="evidence" value="ECO:0007669"/>
    <property type="project" value="InterPro"/>
</dbReference>